<dbReference type="InterPro" id="IPR007235">
    <property type="entry name" value="Glyco_trans_28_C"/>
</dbReference>
<reference evidence="2 3" key="1">
    <citation type="submission" date="2018-06" db="EMBL/GenBank/DDBJ databases">
        <title>Extensive metabolic versatility and redundancy in microbially diverse, dynamic hydrothermal sediments.</title>
        <authorList>
            <person name="Dombrowski N."/>
            <person name="Teske A."/>
            <person name="Baker B.J."/>
        </authorList>
    </citation>
    <scope>NUCLEOTIDE SEQUENCE [LARGE SCALE GENOMIC DNA]</scope>
    <source>
        <strain evidence="2">B19_G9</strain>
    </source>
</reference>
<name>A0A662DKC5_UNCAE</name>
<dbReference type="Gene3D" id="3.40.50.2000">
    <property type="entry name" value="Glycogen Phosphorylase B"/>
    <property type="match status" value="1"/>
</dbReference>
<evidence type="ECO:0000313" key="2">
    <source>
        <dbReference type="EMBL" id="RLE14977.1"/>
    </source>
</evidence>
<evidence type="ECO:0000313" key="3">
    <source>
        <dbReference type="Proteomes" id="UP000267654"/>
    </source>
</evidence>
<accession>A0A662DKC5</accession>
<comment type="caution">
    <text evidence="2">The sequence shown here is derived from an EMBL/GenBank/DDBJ whole genome shotgun (WGS) entry which is preliminary data.</text>
</comment>
<dbReference type="Pfam" id="PF04101">
    <property type="entry name" value="Glyco_tran_28_C"/>
    <property type="match status" value="1"/>
</dbReference>
<dbReference type="SUPFAM" id="SSF53756">
    <property type="entry name" value="UDP-Glycosyltransferase/glycogen phosphorylase"/>
    <property type="match status" value="1"/>
</dbReference>
<dbReference type="Proteomes" id="UP000267654">
    <property type="component" value="Unassembled WGS sequence"/>
</dbReference>
<dbReference type="GO" id="GO:0016758">
    <property type="term" value="F:hexosyltransferase activity"/>
    <property type="evidence" value="ECO:0007669"/>
    <property type="project" value="InterPro"/>
</dbReference>
<feature type="domain" description="Glycosyl transferase family 28 C-terminal" evidence="1">
    <location>
        <begin position="242"/>
        <end position="322"/>
    </location>
</feature>
<keyword evidence="2" id="KW-0808">Transferase</keyword>
<organism evidence="2 3">
    <name type="scientific">Aerophobetes bacterium</name>
    <dbReference type="NCBI Taxonomy" id="2030807"/>
    <lineage>
        <taxon>Bacteria</taxon>
        <taxon>Candidatus Aerophobota</taxon>
    </lineage>
</organism>
<sequence>MRVLFGICSWGLGHAVRDLPLIKKMLQAGHSVTVAGKGRSLQLVKDELKDKCSYYEIPDYTPVYSEKNFSVVKFVARLPAYLNEIAKEYERIKQLVNSNGYDRIISDSRFGVCHPEIPSFFIFHQLRFIPPVRMKVFERTTEGFNYLFRKRFCKFLVPDWEENGLSGDLSHNLHYFKKGMIEYLGPLCDLKKRDLPEDIDYFISISGPEPQRTILERKIMDQIFALKGKVVVALGKPEERIEKTYRNIKVFSYLNRERQEEMMNRSRLVITRPGYTTIMELAVLGKKALLIPTPGQTEQVYLASYHSKKGNFYSVSQEKLNLARDVEEAKRYPGIRVRFIPGKAEQKFMEIVFGK</sequence>
<dbReference type="EMBL" id="QMQB01000015">
    <property type="protein sequence ID" value="RLE14977.1"/>
    <property type="molecule type" value="Genomic_DNA"/>
</dbReference>
<dbReference type="Pfam" id="PF13528">
    <property type="entry name" value="Glyco_trans_1_3"/>
    <property type="match status" value="1"/>
</dbReference>
<gene>
    <name evidence="2" type="ORF">DRI96_00655</name>
</gene>
<proteinExistence type="predicted"/>
<dbReference type="AlphaFoldDB" id="A0A662DKC5"/>
<evidence type="ECO:0000259" key="1">
    <source>
        <dbReference type="Pfam" id="PF04101"/>
    </source>
</evidence>
<protein>
    <submittedName>
        <fullName evidence="2">Glycosyltransferase</fullName>
    </submittedName>
</protein>